<dbReference type="RefSeq" id="WP_095720514.1">
    <property type="nucleotide sequence ID" value="NZ_NTFS01000028.1"/>
</dbReference>
<protein>
    <recommendedName>
        <fullName evidence="3">LamG-like jellyroll fold domain-containing protein</fullName>
    </recommendedName>
</protein>
<evidence type="ECO:0000313" key="2">
    <source>
        <dbReference type="Proteomes" id="UP000218238"/>
    </source>
</evidence>
<evidence type="ECO:0000313" key="1">
    <source>
        <dbReference type="EMBL" id="PAX59964.1"/>
    </source>
</evidence>
<dbReference type="OrthoDB" id="483990at2"/>
<proteinExistence type="predicted"/>
<dbReference type="AlphaFoldDB" id="A0A2A2TNN2"/>
<keyword evidence="2" id="KW-1185">Reference proteome</keyword>
<dbReference type="Proteomes" id="UP000218238">
    <property type="component" value="Unassembled WGS sequence"/>
</dbReference>
<name>A0A2A2TNN2_9CYAN</name>
<comment type="caution">
    <text evidence="1">The sequence shown here is derived from an EMBL/GenBank/DDBJ whole genome shotgun (WGS) entry which is preliminary data.</text>
</comment>
<evidence type="ECO:0008006" key="3">
    <source>
        <dbReference type="Google" id="ProtNLM"/>
    </source>
</evidence>
<dbReference type="SUPFAM" id="SSF49899">
    <property type="entry name" value="Concanavalin A-like lectins/glucanases"/>
    <property type="match status" value="1"/>
</dbReference>
<dbReference type="Gene3D" id="2.60.120.200">
    <property type="match status" value="1"/>
</dbReference>
<gene>
    <name evidence="1" type="ORF">CK510_04275</name>
</gene>
<organism evidence="1 2">
    <name type="scientific">Brunnivagina elsteri CCALA 953</name>
    <dbReference type="NCBI Taxonomy" id="987040"/>
    <lineage>
        <taxon>Bacteria</taxon>
        <taxon>Bacillati</taxon>
        <taxon>Cyanobacteriota</taxon>
        <taxon>Cyanophyceae</taxon>
        <taxon>Nostocales</taxon>
        <taxon>Calotrichaceae</taxon>
        <taxon>Brunnivagina</taxon>
    </lineage>
</organism>
<sequence length="797" mass="88951">MTNANDNLVLHLKLDGINEPPKGNILLRQLQLSIQGNAQVVLDETFGSSSRFDGKKDYLEIPNSDAINFGTDQNFTVETWVKVAAEQACLQHSDNDIIEKWSSSGGYPYVIRYLRNEQTIFAARYDASNNPSVCTKTKLKPEKFYHIAFVKKEKKLFLYLDGQEEGSADDITQRQTQSDSPLYIGRRGGSDSYSNFFTGTIANLRIYNKALSPEEIKRDMDEELSAIASFKKTYPLDFNLYEGEDKESVIFIDNGTQGQELILEMSNNSEQPLTLTALSGNASASNHHFELRFRPETLSPTSLQQIVLKTIEGWSMSLPVTQADDTVSLYFLTSNNQVLGTNNTVSLTLQNVNGAAAGGARTTRVELLCPQFSYQGENVTNYYREKTLSIISHRGKKNIPLHVGFVESNRILNDSKTANELILRIVNVLKDKPISLIPASKGDEASKFIISFDVDYDWGLGRKSQVQGIEIKGKDWQQNKRHIEEWKIVKETQGESTTWTITNQNEENVELRPEQGVQLTISNIISSLPSGQTNLYIRYENIPDFWDGTFICTIEKTPILYKEGNVGIGIADPGNYKLNVEGGDTRLGGSLHLESSAEDYQIELCSYPIDNNPCSYIKIGNTSKEISIGRANANGLEVFIFSSNGTEKSQQVFYQRNLSETEGEKGWNGLANWINNSAADGDLVAMISKLTYAGTHVTPVPSGGFAEEFFKRIGAFKALKIVDDTPYALLFVKGRYGVMECLADTRNQKAQIITSHHHIYPNLEIKGDLKVVNGAITINQTTITENQLQDLIKLLGK</sequence>
<reference evidence="1 2" key="1">
    <citation type="submission" date="2017-08" db="EMBL/GenBank/DDBJ databases">
        <title>Draft genome sequence of filamentous cyanobacterium Calothrix elsteri CCALA 953.</title>
        <authorList>
            <person name="Gagunashvili A.N."/>
            <person name="Elster J."/>
            <person name="Andresson O.S."/>
        </authorList>
    </citation>
    <scope>NUCLEOTIDE SEQUENCE [LARGE SCALE GENOMIC DNA]</scope>
    <source>
        <strain evidence="1 2">CCALA 953</strain>
    </source>
</reference>
<dbReference type="EMBL" id="NTFS01000028">
    <property type="protein sequence ID" value="PAX59964.1"/>
    <property type="molecule type" value="Genomic_DNA"/>
</dbReference>
<dbReference type="InterPro" id="IPR013320">
    <property type="entry name" value="ConA-like_dom_sf"/>
</dbReference>
<dbReference type="Pfam" id="PF13385">
    <property type="entry name" value="Laminin_G_3"/>
    <property type="match status" value="1"/>
</dbReference>
<accession>A0A2A2TNN2</accession>